<dbReference type="Proteomes" id="UP000094444">
    <property type="component" value="Unassembled WGS sequence"/>
</dbReference>
<dbReference type="InParanoid" id="A0A2P5HS10"/>
<dbReference type="EMBL" id="MAVT02000870">
    <property type="protein sequence ID" value="POS73056.1"/>
    <property type="molecule type" value="Genomic_DNA"/>
</dbReference>
<gene>
    <name evidence="2" type="ORF">DHEL01_v208546</name>
</gene>
<dbReference type="OrthoDB" id="5620at2759"/>
<comment type="caution">
    <text evidence="2">The sequence shown here is derived from an EMBL/GenBank/DDBJ whole genome shotgun (WGS) entry which is preliminary data.</text>
</comment>
<feature type="compositionally biased region" description="Basic residues" evidence="1">
    <location>
        <begin position="37"/>
        <end position="50"/>
    </location>
</feature>
<feature type="region of interest" description="Disordered" evidence="1">
    <location>
        <begin position="37"/>
        <end position="77"/>
    </location>
</feature>
<organism evidence="2 3">
    <name type="scientific">Diaporthe helianthi</name>
    <dbReference type="NCBI Taxonomy" id="158607"/>
    <lineage>
        <taxon>Eukaryota</taxon>
        <taxon>Fungi</taxon>
        <taxon>Dikarya</taxon>
        <taxon>Ascomycota</taxon>
        <taxon>Pezizomycotina</taxon>
        <taxon>Sordariomycetes</taxon>
        <taxon>Sordariomycetidae</taxon>
        <taxon>Diaporthales</taxon>
        <taxon>Diaporthaceae</taxon>
        <taxon>Diaporthe</taxon>
    </lineage>
</organism>
<evidence type="ECO:0000313" key="3">
    <source>
        <dbReference type="Proteomes" id="UP000094444"/>
    </source>
</evidence>
<keyword evidence="3" id="KW-1185">Reference proteome</keyword>
<dbReference type="AlphaFoldDB" id="A0A2P5HS10"/>
<evidence type="ECO:0000313" key="2">
    <source>
        <dbReference type="EMBL" id="POS73056.1"/>
    </source>
</evidence>
<sequence length="273" mass="30965">MSTNPPTRPQFKFFLYSDPADAKKPDNKRQVRIHVARNSHAKTRKARIQKTTRTCQARGDKEPKDHQNHGGRSSRQVADWAWSNLTPLCSGPRSSPYPPGVMVFDSTLPTPCNPTILAWVPPTGSARRFVQVLSQEEQVLLDHYVTVQVSQWRSKYEAAHQALDLPGFRHGMATQLAMFCLTDPGLIQAILLVSSQVFANLHYSAGNVAQGRNFEQRSFQHRGRLLREMAENMPKETRHVTDAIITKGLFLTFNEWSKEEIYAARDDTFFTTA</sequence>
<accession>A0A2P5HS10</accession>
<protein>
    <submittedName>
        <fullName evidence="2">Uncharacterized protein</fullName>
    </submittedName>
</protein>
<reference evidence="2" key="1">
    <citation type="submission" date="2017-09" db="EMBL/GenBank/DDBJ databases">
        <title>Polyketide synthases of a Diaporthe helianthi virulent isolate.</title>
        <authorList>
            <person name="Baroncelli R."/>
        </authorList>
    </citation>
    <scope>NUCLEOTIDE SEQUENCE [LARGE SCALE GENOMIC DNA]</scope>
    <source>
        <strain evidence="2">7/96</strain>
    </source>
</reference>
<name>A0A2P5HS10_DIAHE</name>
<dbReference type="STRING" id="158607.A0A2P5HS10"/>
<proteinExistence type="predicted"/>
<feature type="compositionally biased region" description="Basic and acidic residues" evidence="1">
    <location>
        <begin position="58"/>
        <end position="68"/>
    </location>
</feature>
<evidence type="ECO:0000256" key="1">
    <source>
        <dbReference type="SAM" id="MobiDB-lite"/>
    </source>
</evidence>